<feature type="transmembrane region" description="Helical" evidence="10">
    <location>
        <begin position="527"/>
        <end position="543"/>
    </location>
</feature>
<dbReference type="Pfam" id="PF03552">
    <property type="entry name" value="Cellulose_synt"/>
    <property type="match status" value="2"/>
</dbReference>
<evidence type="ECO:0000256" key="3">
    <source>
        <dbReference type="ARBA" id="ARBA00022679"/>
    </source>
</evidence>
<feature type="transmembrane region" description="Helical" evidence="10">
    <location>
        <begin position="654"/>
        <end position="672"/>
    </location>
</feature>
<evidence type="ECO:0000256" key="7">
    <source>
        <dbReference type="ARBA" id="ARBA00023316"/>
    </source>
</evidence>
<dbReference type="EMBL" id="JARYMX010000005">
    <property type="protein sequence ID" value="KAJ9550098.1"/>
    <property type="molecule type" value="Genomic_DNA"/>
</dbReference>
<feature type="binding site" evidence="9">
    <location>
        <position position="135"/>
    </location>
    <ligand>
        <name>UDP-alpha-D-glucose</name>
        <dbReference type="ChEBI" id="CHEBI:58885"/>
    </ligand>
</feature>
<feature type="active site" evidence="8">
    <location>
        <position position="135"/>
    </location>
</feature>
<evidence type="ECO:0000313" key="11">
    <source>
        <dbReference type="EMBL" id="KAJ9550098.1"/>
    </source>
</evidence>
<dbReference type="SUPFAM" id="SSF53448">
    <property type="entry name" value="Nucleotide-diphospho-sugar transferases"/>
    <property type="match status" value="1"/>
</dbReference>
<comment type="caution">
    <text evidence="11">The sequence shown here is derived from an EMBL/GenBank/DDBJ whole genome shotgun (WGS) entry which is preliminary data.</text>
</comment>
<dbReference type="AlphaFoldDB" id="A0AA38T4B5"/>
<evidence type="ECO:0000256" key="6">
    <source>
        <dbReference type="ARBA" id="ARBA00023136"/>
    </source>
</evidence>
<keyword evidence="4 10" id="KW-0812">Transmembrane</keyword>
<protein>
    <recommendedName>
        <fullName evidence="13">Cellulose synthase-like protein G3</fullName>
    </recommendedName>
</protein>
<feature type="binding site" evidence="9">
    <location>
        <position position="105"/>
    </location>
    <ligand>
        <name>UDP-alpha-D-glucose</name>
        <dbReference type="ChEBI" id="CHEBI:58885"/>
    </ligand>
</feature>
<feature type="transmembrane region" description="Helical" evidence="10">
    <location>
        <begin position="46"/>
        <end position="65"/>
    </location>
</feature>
<dbReference type="GO" id="GO:0030244">
    <property type="term" value="P:cellulose biosynthetic process"/>
    <property type="evidence" value="ECO:0007669"/>
    <property type="project" value="InterPro"/>
</dbReference>
<feature type="transmembrane region" description="Helical" evidence="10">
    <location>
        <begin position="755"/>
        <end position="774"/>
    </location>
</feature>
<name>A0AA38T4B5_9ASTR</name>
<keyword evidence="5 10" id="KW-1133">Transmembrane helix</keyword>
<reference evidence="11" key="1">
    <citation type="submission" date="2023-03" db="EMBL/GenBank/DDBJ databases">
        <title>Chromosome-scale reference genome and RAD-based genetic map of yellow starthistle (Centaurea solstitialis) reveal putative structural variation and QTLs associated with invader traits.</title>
        <authorList>
            <person name="Reatini B."/>
            <person name="Cang F.A."/>
            <person name="Jiang Q."/>
            <person name="Mckibben M.T.W."/>
            <person name="Barker M.S."/>
            <person name="Rieseberg L.H."/>
            <person name="Dlugosch K.M."/>
        </authorList>
    </citation>
    <scope>NUCLEOTIDE SEQUENCE</scope>
    <source>
        <strain evidence="11">CAN-66</strain>
        <tissue evidence="11">Leaf</tissue>
    </source>
</reference>
<organism evidence="11 12">
    <name type="scientific">Centaurea solstitialis</name>
    <name type="common">yellow star-thistle</name>
    <dbReference type="NCBI Taxonomy" id="347529"/>
    <lineage>
        <taxon>Eukaryota</taxon>
        <taxon>Viridiplantae</taxon>
        <taxon>Streptophyta</taxon>
        <taxon>Embryophyta</taxon>
        <taxon>Tracheophyta</taxon>
        <taxon>Spermatophyta</taxon>
        <taxon>Magnoliopsida</taxon>
        <taxon>eudicotyledons</taxon>
        <taxon>Gunneridae</taxon>
        <taxon>Pentapetalae</taxon>
        <taxon>asterids</taxon>
        <taxon>campanulids</taxon>
        <taxon>Asterales</taxon>
        <taxon>Asteraceae</taxon>
        <taxon>Carduoideae</taxon>
        <taxon>Cardueae</taxon>
        <taxon>Centaureinae</taxon>
        <taxon>Centaurea</taxon>
    </lineage>
</organism>
<keyword evidence="6 10" id="KW-0472">Membrane</keyword>
<evidence type="ECO:0008006" key="13">
    <source>
        <dbReference type="Google" id="ProtNLM"/>
    </source>
</evidence>
<feature type="transmembrane region" description="Helical" evidence="10">
    <location>
        <begin position="684"/>
        <end position="705"/>
    </location>
</feature>
<feature type="transmembrane region" description="Helical" evidence="10">
    <location>
        <begin position="16"/>
        <end position="34"/>
    </location>
</feature>
<keyword evidence="7" id="KW-0961">Cell wall biogenesis/degradation</keyword>
<feature type="transmembrane region" description="Helical" evidence="10">
    <location>
        <begin position="619"/>
        <end position="642"/>
    </location>
</feature>
<dbReference type="PANTHER" id="PTHR13301">
    <property type="entry name" value="X-BOX TRANSCRIPTION FACTOR-RELATED"/>
    <property type="match status" value="1"/>
</dbReference>
<feature type="binding site" evidence="9">
    <location>
        <position position="106"/>
    </location>
    <ligand>
        <name>UDP-alpha-D-glucose</name>
        <dbReference type="ChEBI" id="CHEBI:58885"/>
    </ligand>
</feature>
<dbReference type="GO" id="GO:0012505">
    <property type="term" value="C:endomembrane system"/>
    <property type="evidence" value="ECO:0007669"/>
    <property type="project" value="UniProtKB-SubCell"/>
</dbReference>
<feature type="active site" evidence="8">
    <location>
        <position position="418"/>
    </location>
</feature>
<gene>
    <name evidence="11" type="ORF">OSB04_022641</name>
</gene>
<accession>A0AA38T4B5</accession>
<dbReference type="InterPro" id="IPR005150">
    <property type="entry name" value="Cellulose_synth"/>
</dbReference>
<evidence type="ECO:0000256" key="10">
    <source>
        <dbReference type="SAM" id="Phobius"/>
    </source>
</evidence>
<dbReference type="Proteomes" id="UP001172457">
    <property type="component" value="Chromosome 5"/>
</dbReference>
<feature type="transmembrane region" description="Helical" evidence="10">
    <location>
        <begin position="725"/>
        <end position="743"/>
    </location>
</feature>
<dbReference type="GO" id="GO:0071555">
    <property type="term" value="P:cell wall organization"/>
    <property type="evidence" value="ECO:0007669"/>
    <property type="project" value="UniProtKB-KW"/>
</dbReference>
<proteinExistence type="predicted"/>
<comment type="subcellular location">
    <subcellularLocation>
        <location evidence="1">Endomembrane system</location>
        <topology evidence="1">Multi-pass membrane protein</topology>
    </subcellularLocation>
</comment>
<evidence type="ECO:0000313" key="12">
    <source>
        <dbReference type="Proteomes" id="UP001172457"/>
    </source>
</evidence>
<dbReference type="Gene3D" id="3.90.550.10">
    <property type="entry name" value="Spore Coat Polysaccharide Biosynthesis Protein SpsA, Chain A"/>
    <property type="match status" value="1"/>
</dbReference>
<keyword evidence="12" id="KW-1185">Reference proteome</keyword>
<evidence type="ECO:0000256" key="2">
    <source>
        <dbReference type="ARBA" id="ARBA00022676"/>
    </source>
</evidence>
<dbReference type="GO" id="GO:0016760">
    <property type="term" value="F:cellulose synthase (UDP-forming) activity"/>
    <property type="evidence" value="ECO:0007669"/>
    <property type="project" value="InterPro"/>
</dbReference>
<evidence type="ECO:0000256" key="9">
    <source>
        <dbReference type="PIRSR" id="PIRSR605150-2"/>
    </source>
</evidence>
<feature type="transmembrane region" description="Helical" evidence="10">
    <location>
        <begin position="498"/>
        <end position="515"/>
    </location>
</feature>
<evidence type="ECO:0000256" key="8">
    <source>
        <dbReference type="PIRSR" id="PIRSR605150-1"/>
    </source>
</evidence>
<evidence type="ECO:0000256" key="4">
    <source>
        <dbReference type="ARBA" id="ARBA00022692"/>
    </source>
</evidence>
<keyword evidence="3" id="KW-0808">Transferase</keyword>
<evidence type="ECO:0000256" key="1">
    <source>
        <dbReference type="ARBA" id="ARBA00004127"/>
    </source>
</evidence>
<keyword evidence="2" id="KW-0328">Glycosyltransferase</keyword>
<evidence type="ECO:0000256" key="5">
    <source>
        <dbReference type="ARBA" id="ARBA00022989"/>
    </source>
</evidence>
<dbReference type="GO" id="GO:0016020">
    <property type="term" value="C:membrane"/>
    <property type="evidence" value="ECO:0007669"/>
    <property type="project" value="InterPro"/>
</dbReference>
<dbReference type="InterPro" id="IPR029044">
    <property type="entry name" value="Nucleotide-diphossugar_trans"/>
</dbReference>
<sequence length="826" mass="93792">MFEPSLNTLTPSPIRWFNRLYALISVIGIFTLFYRHFRNLLYSPSVTIFSQLVADVVLALVWATWQAGQMYPVHRRVFPEKLALVVKEGGFPGLDVVVCTADPFKEPPVRVVNTVLSLMAFDYPTEKLSVYVSDDGGSQLTLFAFMEAAKFARFWLPYCRKYDILDRSPEVYFGNDPFLFPESYEIKEMYETMKAKIEEAVEKRRVSHDQITHRWIKAFSKWTSTFTPQNHPTVIEVLLERNEDKDITEHPLPNLILFHIRVSAAMTDSPIFLTQDCDMYSNNPKTPLYTLCHFLDPKVDPNLAFVQFPQSFHDINKVDTYGGQHLLEIRTNIWGMDGVGGTMFMGTGGFFKRQAFLGTPSSVGPSDISEAKTHRVEKKSIKSDDILALAHHVAGCRYEENTKWGLEMGFRYGTLIEDLYTGFILQSQGWTSVFCDPERAAFLGSSPMSLSDILLQSKRWFVGFLEMVFSKHNPITYGFKHMDPILALIYAHYDLRPLLAISIVIYSFLPQLALLNSCSIFPKVSDPWFGLYAFLFLGSYAKNLVEYTMAGGGLVKWWNNQRMWLVLGVSSYPFAVIDWVLKSVGLSTIEFNVTSKVLDDEITKRYDAGLFEFGVESPLFLTISIAAIVNLFAFLTGVVVVFKNGGFEELFGQLFVAGFGVVNSWPIYEAMVLRSDKGKMPVMITVKAIGVALGLCLTQKGTIFQHKPTMVEPSLTTRTPLPIRWFNRVYALVIAIGIFALFYRHFRNLLYSPSVTIFSLLVADVVLALVWAMWQASQVNPVHRRVFPEKLPLVVKEGGFPGLDVVVCTADPFKERRLRWLTVCCL</sequence>